<evidence type="ECO:0000313" key="3">
    <source>
        <dbReference type="EMBL" id="KAF5334271.1"/>
    </source>
</evidence>
<dbReference type="Proteomes" id="UP000559256">
    <property type="component" value="Unassembled WGS sequence"/>
</dbReference>
<comment type="caution">
    <text evidence="3">The sequence shown here is derived from an EMBL/GenBank/DDBJ whole genome shotgun (WGS) entry which is preliminary data.</text>
</comment>
<dbReference type="InterPro" id="IPR045339">
    <property type="entry name" value="DUF6534"/>
</dbReference>
<evidence type="ECO:0000256" key="1">
    <source>
        <dbReference type="SAM" id="Phobius"/>
    </source>
</evidence>
<dbReference type="AlphaFoldDB" id="A0A8H5FEX1"/>
<proteinExistence type="predicted"/>
<dbReference type="OrthoDB" id="2864380at2759"/>
<feature type="transmembrane region" description="Helical" evidence="1">
    <location>
        <begin position="47"/>
        <end position="70"/>
    </location>
</feature>
<gene>
    <name evidence="3" type="ORF">D9758_015540</name>
</gene>
<evidence type="ECO:0000313" key="4">
    <source>
        <dbReference type="Proteomes" id="UP000559256"/>
    </source>
</evidence>
<feature type="transmembrane region" description="Helical" evidence="1">
    <location>
        <begin position="162"/>
        <end position="181"/>
    </location>
</feature>
<organism evidence="3 4">
    <name type="scientific">Tetrapyrgos nigripes</name>
    <dbReference type="NCBI Taxonomy" id="182062"/>
    <lineage>
        <taxon>Eukaryota</taxon>
        <taxon>Fungi</taxon>
        <taxon>Dikarya</taxon>
        <taxon>Basidiomycota</taxon>
        <taxon>Agaricomycotina</taxon>
        <taxon>Agaricomycetes</taxon>
        <taxon>Agaricomycetidae</taxon>
        <taxon>Agaricales</taxon>
        <taxon>Marasmiineae</taxon>
        <taxon>Marasmiaceae</taxon>
        <taxon>Tetrapyrgos</taxon>
    </lineage>
</organism>
<dbReference type="PANTHER" id="PTHR40465">
    <property type="entry name" value="CHROMOSOME 1, WHOLE GENOME SHOTGUN SEQUENCE"/>
    <property type="match status" value="1"/>
</dbReference>
<keyword evidence="1" id="KW-0812">Transmembrane</keyword>
<keyword evidence="1" id="KW-0472">Membrane</keyword>
<feature type="transmembrane region" description="Helical" evidence="1">
    <location>
        <begin position="77"/>
        <end position="98"/>
    </location>
</feature>
<name>A0A8H5FEX1_9AGAR</name>
<protein>
    <recommendedName>
        <fullName evidence="2">DUF6534 domain-containing protein</fullName>
    </recommendedName>
</protein>
<accession>A0A8H5FEX1</accession>
<sequence>MGYEIRGQVALLCCLSTTATVLEVEMLRHYLVDRVDPLHSVIPPQMAIILPLTAVVLFIVDMFFAARVYFLKQVHMIVVTFIVFTATVCMICGIVTTVEVFMNPVTEIVSKRSVTIEIGITNVTSAVSELSAALALCWSLMTVRTGVQSTDSILQKLFKWSMSRGLFLTIVQVVALIVYVVNTEALTWLPFEMALNKVYIMTMMSMLNSRPELRRDFVKASSALRSGDNVESTGNYYWTTPAQIRTEYELSTFQSISVSTTESTIEVKDTITQDDHKRHTPEIV</sequence>
<keyword evidence="1" id="KW-1133">Transmembrane helix</keyword>
<keyword evidence="4" id="KW-1185">Reference proteome</keyword>
<feature type="domain" description="DUF6534" evidence="2">
    <location>
        <begin position="125"/>
        <end position="211"/>
    </location>
</feature>
<dbReference type="EMBL" id="JAACJM010000263">
    <property type="protein sequence ID" value="KAF5334271.1"/>
    <property type="molecule type" value="Genomic_DNA"/>
</dbReference>
<dbReference type="Pfam" id="PF20152">
    <property type="entry name" value="DUF6534"/>
    <property type="match status" value="1"/>
</dbReference>
<feature type="transmembrane region" description="Helical" evidence="1">
    <location>
        <begin position="118"/>
        <end position="141"/>
    </location>
</feature>
<dbReference type="PANTHER" id="PTHR40465:SF1">
    <property type="entry name" value="DUF6534 DOMAIN-CONTAINING PROTEIN"/>
    <property type="match status" value="1"/>
</dbReference>
<evidence type="ECO:0000259" key="2">
    <source>
        <dbReference type="Pfam" id="PF20152"/>
    </source>
</evidence>
<reference evidence="3 4" key="1">
    <citation type="journal article" date="2020" name="ISME J.">
        <title>Uncovering the hidden diversity of litter-decomposition mechanisms in mushroom-forming fungi.</title>
        <authorList>
            <person name="Floudas D."/>
            <person name="Bentzer J."/>
            <person name="Ahren D."/>
            <person name="Johansson T."/>
            <person name="Persson P."/>
            <person name="Tunlid A."/>
        </authorList>
    </citation>
    <scope>NUCLEOTIDE SEQUENCE [LARGE SCALE GENOMIC DNA]</scope>
    <source>
        <strain evidence="3 4">CBS 291.85</strain>
    </source>
</reference>